<feature type="chain" id="PRO_5016628560" description="Cadherin domain-containing protein" evidence="1">
    <location>
        <begin position="22"/>
        <end position="1080"/>
    </location>
</feature>
<dbReference type="OrthoDB" id="1490014at2"/>
<dbReference type="EMBL" id="QMFY01000006">
    <property type="protein sequence ID" value="RAW00631.1"/>
    <property type="molecule type" value="Genomic_DNA"/>
</dbReference>
<feature type="signal peptide" evidence="1">
    <location>
        <begin position="1"/>
        <end position="21"/>
    </location>
</feature>
<dbReference type="NCBIfam" id="TIGR04131">
    <property type="entry name" value="Bac_Flav_CTERM"/>
    <property type="match status" value="1"/>
</dbReference>
<dbReference type="Pfam" id="PF13585">
    <property type="entry name" value="CHU_C"/>
    <property type="match status" value="1"/>
</dbReference>
<reference evidence="2 3" key="1">
    <citation type="submission" date="2018-06" db="EMBL/GenBank/DDBJ databases">
        <title>Chryseolinea flavus sp. nov., a member of the phylum Bacteroidetes isolated from soil.</title>
        <authorList>
            <person name="Li Y."/>
            <person name="Wang J."/>
        </authorList>
    </citation>
    <scope>NUCLEOTIDE SEQUENCE [LARGE SCALE GENOMIC DNA]</scope>
    <source>
        <strain evidence="2 3">SDU1-6</strain>
    </source>
</reference>
<sequence length="1080" mass="114616">MRHWAQKTLLLFLLVPLAAFGKKPKITGQVPVSITAGTSYTIKLQDLQVDDNNYPQGYVLNVFDGKDYTVIQHTVTPDPSFQGKLKVPITVSNNEDESKRFDFIIDIAVQQQEPPVITGQSPLSTNEGQAIAIALTDLIVSDPDSNYPEGFSLTLYEGSGYTFSGTTITPDAGFAGTLTIPVSVNDGTANSELFNLQVTVVAAPNQPPTITGQVALSTPENTPLTILLSHLTVSDADNNYPEGFTLSLQGGENYSVNGATITPTAGFSGTLTVPVTVNDGTDSSTPFSLAVTVSSVNTQPTITGQVPLSTPENTAITIAFAHLTVSDPDDTYPDGFTLNVAAGANYTVNGTTVTPSAGFSGTLIVPVTVNDGEDTSVPFNVSIAVTNVNAVPVITGQVALTTPRNTPITLQLSHLTVQDTDNNYPSGFTLHVTPGLNYTVNGTTVTPSVDFTGSLSIPVSVNDGTDESALFNLVVGVSAPANVVPVITGQTPMTITENSTATLQLSHLTVNDADDAYPTGFTLKILPGTNYTFNDNVVTPAANFTGTLTVKIVVNDGEADSQPFNFSITVNPTVNVAPKITGQVPITIKENEPLVVELTHLIVTDPDNTFPNDFSLAVIGGANYSVAGDIITPVLNFTGAINVKVTVSDGESTSAPFNLLVTVVENNVNQPPVITGQVGLSTFKNVAFKILLSHLAVSDPDNTFPTGFVLKVLPGLNYTVSGTTVKPTLNFLGILAVNVVVNDGTVDSAPFALKIQVIEKNVMQIIGQVPLTIPEDSSLVLKLTDLKVNDTESAYPTGFALTVSPGEHYTLDNTTIIPERNYAGNLTVSVTVNKGGAATPPFNVLVVITPVNDAPLLSELELDPLLYKANGGSTYLTENAVVTDVDDQELLLAEVGLDENIYQQGSDLLTFENTANIRSVFDANTGVLTLVGAATLEEYTTAIRRVQYQFVSGDTLPTSLNKTIWFRLNDGKIQGEKQSRVVTLGESFVLDIPNAFTPNQDLSNDTWKIGSSSSSAALDLAIIRVYDKRGLLVFEAQGLQSEWDGNFNGEPLPPDAYFYTIELNMAFSTSRHKGVVMILR</sequence>
<evidence type="ECO:0000313" key="3">
    <source>
        <dbReference type="Proteomes" id="UP000251889"/>
    </source>
</evidence>
<evidence type="ECO:0000256" key="1">
    <source>
        <dbReference type="SAM" id="SignalP"/>
    </source>
</evidence>
<dbReference type="Pfam" id="PF17963">
    <property type="entry name" value="Big_9"/>
    <property type="match status" value="2"/>
</dbReference>
<dbReference type="Proteomes" id="UP000251889">
    <property type="component" value="Unassembled WGS sequence"/>
</dbReference>
<protein>
    <recommendedName>
        <fullName evidence="4">Cadherin domain-containing protein</fullName>
    </recommendedName>
</protein>
<comment type="caution">
    <text evidence="2">The sequence shown here is derived from an EMBL/GenBank/DDBJ whole genome shotgun (WGS) entry which is preliminary data.</text>
</comment>
<evidence type="ECO:0000313" key="2">
    <source>
        <dbReference type="EMBL" id="RAW00631.1"/>
    </source>
</evidence>
<name>A0A364Y1B5_9BACT</name>
<evidence type="ECO:0008006" key="4">
    <source>
        <dbReference type="Google" id="ProtNLM"/>
    </source>
</evidence>
<organism evidence="2 3">
    <name type="scientific">Pseudochryseolinea flava</name>
    <dbReference type="NCBI Taxonomy" id="2059302"/>
    <lineage>
        <taxon>Bacteria</taxon>
        <taxon>Pseudomonadati</taxon>
        <taxon>Bacteroidota</taxon>
        <taxon>Cytophagia</taxon>
        <taxon>Cytophagales</taxon>
        <taxon>Fulvivirgaceae</taxon>
        <taxon>Pseudochryseolinea</taxon>
    </lineage>
</organism>
<keyword evidence="1" id="KW-0732">Signal</keyword>
<dbReference type="InterPro" id="IPR026341">
    <property type="entry name" value="T9SS_type_B"/>
</dbReference>
<proteinExistence type="predicted"/>
<dbReference type="RefSeq" id="WP_112747431.1">
    <property type="nucleotide sequence ID" value="NZ_QMFY01000006.1"/>
</dbReference>
<accession>A0A364Y1B5</accession>
<gene>
    <name evidence="2" type="ORF">DQQ10_13645</name>
</gene>
<keyword evidence="3" id="KW-1185">Reference proteome</keyword>
<dbReference type="AlphaFoldDB" id="A0A364Y1B5"/>